<sequence>MNTISFMKSTKHNEKRRALIPDDIGKIKNKAFVYMVSGYGDVLGYTDREYEQAGVNVTTKDIALKQDIICDPKVGDADYLGELRNQMLFGYVHAVQNKEVTDLMVENALSAVAWEDMNEDGRHLFWRNNELAGEAAMMHAFSLYGKLPYECKAAVIGRGNTSRGAYRILASLGADIKVYNRKMEALLRKEISGFDVIVNCVAWDTARDDHILYTEDLTNMKRQAMIVDVSCDHNGAIESSRPTSFDQPVYYTEGVLHYAVDHTPSIFYQTGSKSFSNVIVDYIDLLIEDTWEENKTLQDAFIVDKGVILDQRIADYQKSEPMAVKS</sequence>
<dbReference type="Proteomes" id="UP000199612">
    <property type="component" value="Unassembled WGS sequence"/>
</dbReference>
<feature type="domain" description="Alanine dehydrogenase/pyridine nucleotide transhydrogenase NAD(H)-binding" evidence="2">
    <location>
        <begin position="133"/>
        <end position="259"/>
    </location>
</feature>
<dbReference type="AlphaFoldDB" id="A0A1I1GMU3"/>
<dbReference type="InterPro" id="IPR007886">
    <property type="entry name" value="AlaDH/PNT_N"/>
</dbReference>
<accession>A0A1I1GMU3</accession>
<name>A0A1I1GMU3_9LACT</name>
<dbReference type="GO" id="GO:0006524">
    <property type="term" value="P:alanine catabolic process"/>
    <property type="evidence" value="ECO:0007669"/>
    <property type="project" value="TreeGrafter"/>
</dbReference>
<proteinExistence type="predicted"/>
<evidence type="ECO:0000259" key="3">
    <source>
        <dbReference type="SMART" id="SM01003"/>
    </source>
</evidence>
<dbReference type="PANTHER" id="PTHR42795">
    <property type="entry name" value="ALANINE DEHYDROGENASE"/>
    <property type="match status" value="1"/>
</dbReference>
<dbReference type="OrthoDB" id="9804592at2"/>
<dbReference type="PANTHER" id="PTHR42795:SF1">
    <property type="entry name" value="ALANINE DEHYDROGENASE"/>
    <property type="match status" value="1"/>
</dbReference>
<reference evidence="5" key="1">
    <citation type="submission" date="2016-10" db="EMBL/GenBank/DDBJ databases">
        <authorList>
            <person name="Varghese N."/>
            <person name="Submissions S."/>
        </authorList>
    </citation>
    <scope>NUCLEOTIDE SEQUENCE [LARGE SCALE GENOMIC DNA]</scope>
    <source>
        <strain evidence="5">DSM 23664</strain>
    </source>
</reference>
<dbReference type="SMART" id="SM01002">
    <property type="entry name" value="AlaDh_PNT_C"/>
    <property type="match status" value="1"/>
</dbReference>
<dbReference type="GO" id="GO:0047126">
    <property type="term" value="F:N5-(carboxyethyl)ornithine synthase activity"/>
    <property type="evidence" value="ECO:0007669"/>
    <property type="project" value="InterPro"/>
</dbReference>
<dbReference type="InterPro" id="IPR036291">
    <property type="entry name" value="NAD(P)-bd_dom_sf"/>
</dbReference>
<evidence type="ECO:0000313" key="4">
    <source>
        <dbReference type="EMBL" id="SFC10440.1"/>
    </source>
</evidence>
<dbReference type="SMART" id="SM01003">
    <property type="entry name" value="AlaDh_PNT_N"/>
    <property type="match status" value="1"/>
</dbReference>
<dbReference type="InterPro" id="IPR007698">
    <property type="entry name" value="AlaDH/PNT_NAD(H)-bd"/>
</dbReference>
<organism evidence="4 5">
    <name type="scientific">Alkalibacterium subtropicum</name>
    <dbReference type="NCBI Taxonomy" id="753702"/>
    <lineage>
        <taxon>Bacteria</taxon>
        <taxon>Bacillati</taxon>
        <taxon>Bacillota</taxon>
        <taxon>Bacilli</taxon>
        <taxon>Lactobacillales</taxon>
        <taxon>Carnobacteriaceae</taxon>
        <taxon>Alkalibacterium</taxon>
    </lineage>
</organism>
<dbReference type="InterPro" id="IPR046951">
    <property type="entry name" value="CEOS"/>
</dbReference>
<evidence type="ECO:0000259" key="2">
    <source>
        <dbReference type="SMART" id="SM01002"/>
    </source>
</evidence>
<keyword evidence="1" id="KW-0560">Oxidoreductase</keyword>
<dbReference type="Pfam" id="PF05222">
    <property type="entry name" value="AlaDh_PNT_N"/>
    <property type="match status" value="1"/>
</dbReference>
<dbReference type="Gene3D" id="3.40.50.720">
    <property type="entry name" value="NAD(P)-binding Rossmann-like Domain"/>
    <property type="match status" value="4"/>
</dbReference>
<dbReference type="STRING" id="753702.SAMN04488102_10357"/>
<dbReference type="GO" id="GO:0000286">
    <property type="term" value="F:alanine dehydrogenase activity"/>
    <property type="evidence" value="ECO:0007669"/>
    <property type="project" value="TreeGrafter"/>
</dbReference>
<dbReference type="EMBL" id="FOLT01000003">
    <property type="protein sequence ID" value="SFC10440.1"/>
    <property type="molecule type" value="Genomic_DNA"/>
</dbReference>
<dbReference type="SUPFAM" id="SSF51735">
    <property type="entry name" value="NAD(P)-binding Rossmann-fold domains"/>
    <property type="match status" value="1"/>
</dbReference>
<dbReference type="CDD" id="cd12181">
    <property type="entry name" value="ceo_syn"/>
    <property type="match status" value="1"/>
</dbReference>
<gene>
    <name evidence="4" type="ORF">SAMN04488102_10357</name>
</gene>
<feature type="domain" description="Alanine dehydrogenase/pyridine nucleotide transhydrogenase N-terminal" evidence="3">
    <location>
        <begin position="5"/>
        <end position="132"/>
    </location>
</feature>
<dbReference type="SUPFAM" id="SSF52283">
    <property type="entry name" value="Formate/glycerate dehydrogenase catalytic domain-like"/>
    <property type="match status" value="1"/>
</dbReference>
<dbReference type="Pfam" id="PF01262">
    <property type="entry name" value="AlaDh_PNT_C"/>
    <property type="match status" value="1"/>
</dbReference>
<protein>
    <submittedName>
        <fullName evidence="4">N5-(Carboxyethyl)ornithine synthase</fullName>
    </submittedName>
</protein>
<dbReference type="RefSeq" id="WP_091528834.1">
    <property type="nucleotide sequence ID" value="NZ_FOLT01000003.1"/>
</dbReference>
<evidence type="ECO:0000313" key="5">
    <source>
        <dbReference type="Proteomes" id="UP000199612"/>
    </source>
</evidence>
<dbReference type="GO" id="GO:0005886">
    <property type="term" value="C:plasma membrane"/>
    <property type="evidence" value="ECO:0007669"/>
    <property type="project" value="TreeGrafter"/>
</dbReference>
<evidence type="ECO:0000256" key="1">
    <source>
        <dbReference type="ARBA" id="ARBA00023002"/>
    </source>
</evidence>
<keyword evidence="5" id="KW-1185">Reference proteome</keyword>